<feature type="region of interest" description="Disordered" evidence="1">
    <location>
        <begin position="258"/>
        <end position="280"/>
    </location>
</feature>
<sequence>MNLLAQAVLSRPQGRNERISTVTLVALDPQGRDAAARHVVTLQVTQWKAGVVAQVDDSTLTPLPLALEPARQRALAYLRQRLAAGDVLQSQQGFAELDGVQALPLGGHAQEPAPQPPQLPESPVQAAAIPALCRRLDGNAWRLMPAGQQARLVWRLAEYADAARGGGAQRLLHAQVPRLVALLGTGDDLLDYCLAYLVGRLGDGGAAVAMQALSQRGASEATRDLAHQAWLALLAPQERHAALQEHRDQWEQWEQWVQGEQGAQGEQETRTSPPEDGPQAQQAVFNALTPQALLAADTLGAHDGAVHRQLLAWMERIPFTRPWWPAIRRIHKRAEWRRDHALLAVLHARFDGPRDEGAVFSRDTSLYLRLRGWRQLRRMVSAGHSEGAAQATALLQAMDRRCAGQAASRSGRLPESRWLLAARLLLPRWPQLHASARAHGWYTDEPLDLQQLPAQRVEGLSPLWDAHPERLLQLVGRSQSTLLLWSLTRALHDQKAFLDSLDAAAAAPLLHQTYAPAAALGLEIAQQRMVALTDDAARRPWLLALAQCGEGPAARYLGAWLSRDRAAAARDAELVAALLLSPAASSRTQALALLLYADGAAVALALLAALPTLDADGAALADIRDAVQALFADKAPLVAHAPGVPAPPLHHLLAHSVTALVEMATAWLLAHPQGLRTLPAAALRGLLESEEPARMACGIRLMGSLADDLLCDQADMLAGFAVSPHAALRAAAAPLVERLAGTPLYNARCNAQIAERLHEVLFRAEKAEGVHDAALRLLTGPLADVAPARDASGIWRALQAQATGAQRYGAWGLKALDIQAYTLRQWSTLARHADADVRALSRQSIDTRLTPMEQTRPEQAEQLLPLADALFADTQQYARDMFGQRLPANALTPELLIGWVDHPQSWVQALGRQRLEQHMSAPEASLYLARLAQHPAPGVQLFVTQWLLALPDEPAPQRATRLQELQPYFLAVLSQVHRARASKTRVLHFLRGQVDAPETAAVVAAIFARQVVSASQADQPDYVAGLRDIVQRHPHLAQSFMQPLAAERRGQAPSST</sequence>
<gene>
    <name evidence="2" type="ORF">SAMN05421547_103225</name>
</gene>
<accession>A0A1H3IA21</accession>
<evidence type="ECO:0000313" key="2">
    <source>
        <dbReference type="EMBL" id="SDY24089.1"/>
    </source>
</evidence>
<evidence type="ECO:0000313" key="3">
    <source>
        <dbReference type="Proteomes" id="UP000183417"/>
    </source>
</evidence>
<dbReference type="AlphaFoldDB" id="A0A1H3IA21"/>
<dbReference type="RefSeq" id="WP_074921208.1">
    <property type="nucleotide sequence ID" value="NZ_CP141274.1"/>
</dbReference>
<dbReference type="EMBL" id="FNPE01000003">
    <property type="protein sequence ID" value="SDY24089.1"/>
    <property type="molecule type" value="Genomic_DNA"/>
</dbReference>
<reference evidence="2 3" key="1">
    <citation type="submission" date="2016-10" db="EMBL/GenBank/DDBJ databases">
        <authorList>
            <person name="de Groot N.N."/>
        </authorList>
    </citation>
    <scope>NUCLEOTIDE SEQUENCE [LARGE SCALE GENOMIC DNA]</scope>
    <source>
        <strain evidence="2 3">LMG 24775</strain>
    </source>
</reference>
<organism evidence="2 3">
    <name type="scientific">Delftia lacustris</name>
    <dbReference type="NCBI Taxonomy" id="558537"/>
    <lineage>
        <taxon>Bacteria</taxon>
        <taxon>Pseudomonadati</taxon>
        <taxon>Pseudomonadota</taxon>
        <taxon>Betaproteobacteria</taxon>
        <taxon>Burkholderiales</taxon>
        <taxon>Comamonadaceae</taxon>
        <taxon>Delftia</taxon>
    </lineage>
</organism>
<proteinExistence type="predicted"/>
<dbReference type="GeneID" id="94689462"/>
<protein>
    <submittedName>
        <fullName evidence="2">Uncharacterized protein</fullName>
    </submittedName>
</protein>
<dbReference type="Proteomes" id="UP000183417">
    <property type="component" value="Unassembled WGS sequence"/>
</dbReference>
<evidence type="ECO:0000256" key="1">
    <source>
        <dbReference type="SAM" id="MobiDB-lite"/>
    </source>
</evidence>
<name>A0A1H3IA21_9BURK</name>